<name>N1ZWA6_9FIRM</name>
<sequence>MERKENDYRKICFYCASVYEEKDKEILTCPICGKTIHLSEYEKVMKNIRQAVFQGWTCRIEYEHEDNGRRYYTEQCGEILNFIALAIASGIIGNLSTDVVKKVFSKIASYLRQSKKNHDDDVLTSFLESSEKINKFAEYINAYYDEYDGADTKTKNAILEEVFVEHTSHIIDGLIKMEHQGINIDKVMEDSPHSREEMMKMVLDIQDKVKVEKIEKKDFAGFWDRVDDM</sequence>
<dbReference type="Proteomes" id="UP000012589">
    <property type="component" value="Unassembled WGS sequence"/>
</dbReference>
<dbReference type="STRING" id="1235802.C823_05174"/>
<dbReference type="EMBL" id="AQFT01000149">
    <property type="protein sequence ID" value="EMZ20186.1"/>
    <property type="molecule type" value="Genomic_DNA"/>
</dbReference>
<evidence type="ECO:0000313" key="1">
    <source>
        <dbReference type="EMBL" id="EMZ20186.1"/>
    </source>
</evidence>
<accession>N1ZWA6</accession>
<reference evidence="1 2" key="1">
    <citation type="journal article" date="2014" name="Genome Announc.">
        <title>Draft genome sequences of the altered schaedler flora, a defined bacterial community from gnotobiotic mice.</title>
        <authorList>
            <person name="Wannemuehler M.J."/>
            <person name="Overstreet A.M."/>
            <person name="Ward D.V."/>
            <person name="Phillips G.J."/>
        </authorList>
    </citation>
    <scope>NUCLEOTIDE SEQUENCE [LARGE SCALE GENOMIC DNA]</scope>
    <source>
        <strain evidence="1 2">ASF492</strain>
    </source>
</reference>
<gene>
    <name evidence="1" type="ORF">C823_05174</name>
</gene>
<dbReference type="OrthoDB" id="2079611at2"/>
<dbReference type="HOGENOM" id="CLU_1208283_0_0_9"/>
<keyword evidence="2" id="KW-1185">Reference proteome</keyword>
<dbReference type="AlphaFoldDB" id="N1ZWA6"/>
<protein>
    <submittedName>
        <fullName evidence="1">Uncharacterized protein</fullName>
    </submittedName>
</protein>
<comment type="caution">
    <text evidence="1">The sequence shown here is derived from an EMBL/GenBank/DDBJ whole genome shotgun (WGS) entry which is preliminary data.</text>
</comment>
<proteinExistence type="predicted"/>
<organism evidence="1 2">
    <name type="scientific">Eubacterium plexicaudatum ASF492</name>
    <dbReference type="NCBI Taxonomy" id="1235802"/>
    <lineage>
        <taxon>Bacteria</taxon>
        <taxon>Bacillati</taxon>
        <taxon>Bacillota</taxon>
        <taxon>Clostridia</taxon>
        <taxon>Eubacteriales</taxon>
        <taxon>Eubacteriaceae</taxon>
        <taxon>Eubacterium</taxon>
    </lineage>
</organism>
<dbReference type="eggNOG" id="ENOG5033S1E">
    <property type="taxonomic scope" value="Bacteria"/>
</dbReference>
<evidence type="ECO:0000313" key="2">
    <source>
        <dbReference type="Proteomes" id="UP000012589"/>
    </source>
</evidence>
<dbReference type="PATRIC" id="fig|1235802.3.peg.5462"/>